<name>A0ABN6PCI5_9EURY</name>
<dbReference type="InterPro" id="IPR002315">
    <property type="entry name" value="tRNA-synt_gly"/>
</dbReference>
<dbReference type="CDD" id="cd00858">
    <property type="entry name" value="GlyRS_anticodon"/>
    <property type="match status" value="1"/>
</dbReference>
<dbReference type="RefSeq" id="WP_248565309.1">
    <property type="nucleotide sequence ID" value="NZ_AP025698.1"/>
</dbReference>
<keyword evidence="12" id="KW-1185">Reference proteome</keyword>
<gene>
    <name evidence="11" type="ORF">MTTB_12830</name>
</gene>
<protein>
    <recommendedName>
        <fullName evidence="3">glycine--tRNA ligase</fullName>
        <ecNumber evidence="3">6.1.1.14</ecNumber>
    </recommendedName>
    <alternativeName>
        <fullName evidence="9">Diadenosine tetraphosphate synthetase</fullName>
    </alternativeName>
</protein>
<organism evidence="11 12">
    <name type="scientific">Methanothermobacter tenebrarum</name>
    <dbReference type="NCBI Taxonomy" id="680118"/>
    <lineage>
        <taxon>Archaea</taxon>
        <taxon>Methanobacteriati</taxon>
        <taxon>Methanobacteriota</taxon>
        <taxon>Methanomada group</taxon>
        <taxon>Methanobacteria</taxon>
        <taxon>Methanobacteriales</taxon>
        <taxon>Methanobacteriaceae</taxon>
        <taxon>Methanothermobacter</taxon>
    </lineage>
</organism>
<comment type="similarity">
    <text evidence="2">Belongs to the class-II aminoacyl-tRNA synthetase family.</text>
</comment>
<dbReference type="PANTHER" id="PTHR10745">
    <property type="entry name" value="GLYCYL-TRNA SYNTHETASE/DNA POLYMERASE SUBUNIT GAMMA-2"/>
    <property type="match status" value="1"/>
</dbReference>
<dbReference type="SUPFAM" id="SSF55681">
    <property type="entry name" value="Class II aaRS and biotin synthetases"/>
    <property type="match status" value="1"/>
</dbReference>
<dbReference type="InterPro" id="IPR027031">
    <property type="entry name" value="Gly-tRNA_synthase/POLG2"/>
</dbReference>
<dbReference type="PROSITE" id="PS50862">
    <property type="entry name" value="AA_TRNA_LIGASE_II"/>
    <property type="match status" value="1"/>
</dbReference>
<evidence type="ECO:0000256" key="3">
    <source>
        <dbReference type="ARBA" id="ARBA00012829"/>
    </source>
</evidence>
<dbReference type="InterPro" id="IPR036621">
    <property type="entry name" value="Anticodon-bd_dom_sf"/>
</dbReference>
<dbReference type="PRINTS" id="PR01043">
    <property type="entry name" value="TRNASYNTHGLY"/>
</dbReference>
<dbReference type="Pfam" id="PF00587">
    <property type="entry name" value="tRNA-synt_2b"/>
    <property type="match status" value="1"/>
</dbReference>
<dbReference type="EMBL" id="AP025698">
    <property type="protein sequence ID" value="BDH79904.1"/>
    <property type="molecule type" value="Genomic_DNA"/>
</dbReference>
<evidence type="ECO:0000256" key="2">
    <source>
        <dbReference type="ARBA" id="ARBA00008226"/>
    </source>
</evidence>
<dbReference type="InterPro" id="IPR004154">
    <property type="entry name" value="Anticodon-bd"/>
</dbReference>
<evidence type="ECO:0000256" key="5">
    <source>
        <dbReference type="ARBA" id="ARBA00022741"/>
    </source>
</evidence>
<proteinExistence type="inferred from homology"/>
<evidence type="ECO:0000256" key="1">
    <source>
        <dbReference type="ARBA" id="ARBA00004496"/>
    </source>
</evidence>
<evidence type="ECO:0000259" key="10">
    <source>
        <dbReference type="PROSITE" id="PS50862"/>
    </source>
</evidence>
<dbReference type="Proteomes" id="UP000831817">
    <property type="component" value="Chromosome"/>
</dbReference>
<dbReference type="PANTHER" id="PTHR10745:SF0">
    <property type="entry name" value="GLYCINE--TRNA LIGASE"/>
    <property type="match status" value="1"/>
</dbReference>
<evidence type="ECO:0000256" key="8">
    <source>
        <dbReference type="ARBA" id="ARBA00023146"/>
    </source>
</evidence>
<dbReference type="Gene3D" id="3.30.930.10">
    <property type="entry name" value="Bira Bifunctional Protein, Domain 2"/>
    <property type="match status" value="2"/>
</dbReference>
<evidence type="ECO:0000256" key="9">
    <source>
        <dbReference type="ARBA" id="ARBA00030057"/>
    </source>
</evidence>
<keyword evidence="4 11" id="KW-0436">Ligase</keyword>
<dbReference type="InterPro" id="IPR033731">
    <property type="entry name" value="GlyRS-like_core"/>
</dbReference>
<comment type="subcellular location">
    <subcellularLocation>
        <location evidence="1">Cytoplasm</location>
    </subcellularLocation>
</comment>
<dbReference type="GeneID" id="71965812"/>
<dbReference type="SUPFAM" id="SSF52954">
    <property type="entry name" value="Class II aaRS ABD-related"/>
    <property type="match status" value="1"/>
</dbReference>
<evidence type="ECO:0000256" key="6">
    <source>
        <dbReference type="ARBA" id="ARBA00022840"/>
    </source>
</evidence>
<keyword evidence="7" id="KW-0648">Protein biosynthesis</keyword>
<dbReference type="InterPro" id="IPR006195">
    <property type="entry name" value="aa-tRNA-synth_II"/>
</dbReference>
<accession>A0ABN6PCI5</accession>
<dbReference type="NCBIfam" id="TIGR00389">
    <property type="entry name" value="glyS_dimeric"/>
    <property type="match status" value="1"/>
</dbReference>
<dbReference type="GO" id="GO:0016874">
    <property type="term" value="F:ligase activity"/>
    <property type="evidence" value="ECO:0007669"/>
    <property type="project" value="UniProtKB-KW"/>
</dbReference>
<feature type="domain" description="Aminoacyl-transfer RNA synthetases class-II family profile" evidence="10">
    <location>
        <begin position="5"/>
        <end position="476"/>
    </location>
</feature>
<dbReference type="Gene3D" id="3.40.50.800">
    <property type="entry name" value="Anticodon-binding domain"/>
    <property type="match status" value="1"/>
</dbReference>
<dbReference type="InterPro" id="IPR002314">
    <property type="entry name" value="aa-tRNA-synt_IIb"/>
</dbReference>
<dbReference type="EC" id="6.1.1.14" evidence="3"/>
<evidence type="ECO:0000313" key="12">
    <source>
        <dbReference type="Proteomes" id="UP000831817"/>
    </source>
</evidence>
<keyword evidence="6" id="KW-0067">ATP-binding</keyword>
<dbReference type="NCBIfam" id="NF003211">
    <property type="entry name" value="PRK04173.1"/>
    <property type="match status" value="1"/>
</dbReference>
<keyword evidence="8" id="KW-0030">Aminoacyl-tRNA synthetase</keyword>
<dbReference type="Gene3D" id="3.30.40.230">
    <property type="match status" value="1"/>
</dbReference>
<evidence type="ECO:0000256" key="4">
    <source>
        <dbReference type="ARBA" id="ARBA00022598"/>
    </source>
</evidence>
<dbReference type="CDD" id="cd00774">
    <property type="entry name" value="GlyRS-like_core"/>
    <property type="match status" value="1"/>
</dbReference>
<dbReference type="InterPro" id="IPR045864">
    <property type="entry name" value="aa-tRNA-synth_II/BPL/LPL"/>
</dbReference>
<reference evidence="11 12" key="1">
    <citation type="submission" date="2022-04" db="EMBL/GenBank/DDBJ databases">
        <title>Complete genome of Methanothermobacter tenebrarum strain RMAS.</title>
        <authorList>
            <person name="Nakamura K."/>
            <person name="Oshima K."/>
            <person name="Hattori M."/>
            <person name="Kamagata Y."/>
            <person name="Takamizawa K."/>
        </authorList>
    </citation>
    <scope>NUCLEOTIDE SEQUENCE [LARGE SCALE GENOMIC DNA]</scope>
    <source>
        <strain evidence="11 12">RMAS</strain>
    </source>
</reference>
<evidence type="ECO:0000256" key="7">
    <source>
        <dbReference type="ARBA" id="ARBA00022917"/>
    </source>
</evidence>
<keyword evidence="5" id="KW-0547">Nucleotide-binding</keyword>
<sequence>MSHEEVMKIARKRGFLWSSFEIYSGVAGFVDYGPLGALLKNKIMNKWREYYIIKEGFYEMESPTVMPEEVFKASGHVDHFNDPMTQCKECNEVYRADHLIEEATGRDVEGLENQKLTEIISNEKIRCPRCDGHLTRVWSYNLMFQTLIGAKGKKIGYLRPETAQGIFTPFKRLLRFFRNKLPFGVVQLGKAYRNEISPRQGVIRLREFTQAEAEIFVNPEEKTHPKFHMIRSEKLKLHPAENQEKGKKPIIITAGEAAEKGIISSELLTYHLWLAKEFLVDIGIPEEVIRFRQHLPTEMAHYAIDCWDVEIKTNRYGWIEIIGIADRTDYDLRSHSEHSKEDLRVFVEYEKPKIIKREIVKARMDKIGPRFKKDAAKIIKALEDLDPKTVKRELKENGQFKLELDKTYTLRGEDLEFEEVEETIKGERIFPHVIEPSFGIDRIIYSLLLHSYKKEDDRTYFNFPADIAPVEVAVLPLVNKEKLVQLALKIKEDLRDNGFIAEFDASGTIGRRYARIDEIGVPFAVTVDHQSLKDHEVTLRNRNDTKQVRIPIKELTRVLEDLLKRKMRFRDLSHSYKIQG</sequence>
<dbReference type="Pfam" id="PF03129">
    <property type="entry name" value="HGTP_anticodon"/>
    <property type="match status" value="1"/>
</dbReference>
<evidence type="ECO:0000313" key="11">
    <source>
        <dbReference type="EMBL" id="BDH79904.1"/>
    </source>
</evidence>